<sequence>MVPNMAAVDLKSVANVLHGSMNSTVLVHGDGGNSSSEVDSHDFISFTLDAVGRALVIADAPWMHDAVKAGLKLDYIHF</sequence>
<evidence type="ECO:0000313" key="1">
    <source>
        <dbReference type="EMBL" id="KAK9023929.1"/>
    </source>
</evidence>
<evidence type="ECO:0000313" key="2">
    <source>
        <dbReference type="Proteomes" id="UP001396334"/>
    </source>
</evidence>
<keyword evidence="2" id="KW-1185">Reference proteome</keyword>
<accession>A0ABR2SG71</accession>
<organism evidence="1 2">
    <name type="scientific">Hibiscus sabdariffa</name>
    <name type="common">roselle</name>
    <dbReference type="NCBI Taxonomy" id="183260"/>
    <lineage>
        <taxon>Eukaryota</taxon>
        <taxon>Viridiplantae</taxon>
        <taxon>Streptophyta</taxon>
        <taxon>Embryophyta</taxon>
        <taxon>Tracheophyta</taxon>
        <taxon>Spermatophyta</taxon>
        <taxon>Magnoliopsida</taxon>
        <taxon>eudicotyledons</taxon>
        <taxon>Gunneridae</taxon>
        <taxon>Pentapetalae</taxon>
        <taxon>rosids</taxon>
        <taxon>malvids</taxon>
        <taxon>Malvales</taxon>
        <taxon>Malvaceae</taxon>
        <taxon>Malvoideae</taxon>
        <taxon>Hibiscus</taxon>
    </lineage>
</organism>
<comment type="caution">
    <text evidence="1">The sequence shown here is derived from an EMBL/GenBank/DDBJ whole genome shotgun (WGS) entry which is preliminary data.</text>
</comment>
<name>A0ABR2SG71_9ROSI</name>
<protein>
    <submittedName>
        <fullName evidence="1">Uncharacterized protein</fullName>
    </submittedName>
</protein>
<gene>
    <name evidence="1" type="ORF">V6N11_004116</name>
</gene>
<reference evidence="1 2" key="1">
    <citation type="journal article" date="2024" name="G3 (Bethesda)">
        <title>Genome assembly of Hibiscus sabdariffa L. provides insights into metabolisms of medicinal natural products.</title>
        <authorList>
            <person name="Kim T."/>
        </authorList>
    </citation>
    <scope>NUCLEOTIDE SEQUENCE [LARGE SCALE GENOMIC DNA]</scope>
    <source>
        <strain evidence="1">TK-2024</strain>
        <tissue evidence="1">Old leaves</tissue>
    </source>
</reference>
<dbReference type="EMBL" id="JBBPBN010000015">
    <property type="protein sequence ID" value="KAK9023929.1"/>
    <property type="molecule type" value="Genomic_DNA"/>
</dbReference>
<proteinExistence type="predicted"/>
<dbReference type="Proteomes" id="UP001396334">
    <property type="component" value="Unassembled WGS sequence"/>
</dbReference>